<proteinExistence type="predicted"/>
<evidence type="ECO:0000313" key="3">
    <source>
        <dbReference type="Proteomes" id="UP000252004"/>
    </source>
</evidence>
<protein>
    <submittedName>
        <fullName evidence="2">Uncharacterized protein</fullName>
    </submittedName>
</protein>
<evidence type="ECO:0000256" key="1">
    <source>
        <dbReference type="SAM" id="MobiDB-lite"/>
    </source>
</evidence>
<dbReference type="AlphaFoldDB" id="A0A344U016"/>
<gene>
    <name evidence="2" type="ORF">C0216_12920</name>
</gene>
<keyword evidence="3" id="KW-1185">Reference proteome</keyword>
<organism evidence="2 3">
    <name type="scientific">Streptomyces globosus</name>
    <dbReference type="NCBI Taxonomy" id="68209"/>
    <lineage>
        <taxon>Bacteria</taxon>
        <taxon>Bacillati</taxon>
        <taxon>Actinomycetota</taxon>
        <taxon>Actinomycetes</taxon>
        <taxon>Kitasatosporales</taxon>
        <taxon>Streptomycetaceae</taxon>
        <taxon>Streptomyces</taxon>
    </lineage>
</organism>
<feature type="region of interest" description="Disordered" evidence="1">
    <location>
        <begin position="61"/>
        <end position="88"/>
    </location>
</feature>
<dbReference type="KEGG" id="sgz:C0216_12920"/>
<sequence length="88" mass="8853">MTGGLLGAGVADPDARPRPLPCRSAGEGLWTVAGIARSHGSGVRVGPAAGALGETVLGRPVLPERPVTGSAPEEAPMYETTVRRGGRP</sequence>
<accession>A0A344U016</accession>
<name>A0A344U016_9ACTN</name>
<reference evidence="2 3" key="1">
    <citation type="submission" date="2018-01" db="EMBL/GenBank/DDBJ databases">
        <title>Draft genome Sequence of streptomyces globosus LZH-48.</title>
        <authorList>
            <person name="Ran K."/>
            <person name="Li Z."/>
            <person name="Wei S."/>
            <person name="Dong R."/>
        </authorList>
    </citation>
    <scope>NUCLEOTIDE SEQUENCE [LARGE SCALE GENOMIC DNA]</scope>
    <source>
        <strain evidence="2 3">LZH-48</strain>
    </source>
</reference>
<dbReference type="Proteomes" id="UP000252004">
    <property type="component" value="Chromosome"/>
</dbReference>
<dbReference type="EMBL" id="CP030862">
    <property type="protein sequence ID" value="AXE24237.1"/>
    <property type="molecule type" value="Genomic_DNA"/>
</dbReference>
<evidence type="ECO:0000313" key="2">
    <source>
        <dbReference type="EMBL" id="AXE24237.1"/>
    </source>
</evidence>
<dbReference type="OrthoDB" id="4225986at2"/>